<keyword evidence="2" id="KW-1185">Reference proteome</keyword>
<gene>
    <name evidence="1" type="ORF">HYPSUDRAFT_46809</name>
</gene>
<protein>
    <submittedName>
        <fullName evidence="1">Uncharacterized protein</fullName>
    </submittedName>
</protein>
<dbReference type="Proteomes" id="UP000054270">
    <property type="component" value="Unassembled WGS sequence"/>
</dbReference>
<organism evidence="1 2">
    <name type="scientific">Hypholoma sublateritium (strain FD-334 SS-4)</name>
    <dbReference type="NCBI Taxonomy" id="945553"/>
    <lineage>
        <taxon>Eukaryota</taxon>
        <taxon>Fungi</taxon>
        <taxon>Dikarya</taxon>
        <taxon>Basidiomycota</taxon>
        <taxon>Agaricomycotina</taxon>
        <taxon>Agaricomycetes</taxon>
        <taxon>Agaricomycetidae</taxon>
        <taxon>Agaricales</taxon>
        <taxon>Agaricineae</taxon>
        <taxon>Strophariaceae</taxon>
        <taxon>Hypholoma</taxon>
    </lineage>
</organism>
<proteinExistence type="predicted"/>
<reference evidence="2" key="1">
    <citation type="submission" date="2014-04" db="EMBL/GenBank/DDBJ databases">
        <title>Evolutionary Origins and Diversification of the Mycorrhizal Mutualists.</title>
        <authorList>
            <consortium name="DOE Joint Genome Institute"/>
            <consortium name="Mycorrhizal Genomics Consortium"/>
            <person name="Kohler A."/>
            <person name="Kuo A."/>
            <person name="Nagy L.G."/>
            <person name="Floudas D."/>
            <person name="Copeland A."/>
            <person name="Barry K.W."/>
            <person name="Cichocki N."/>
            <person name="Veneault-Fourrey C."/>
            <person name="LaButti K."/>
            <person name="Lindquist E.A."/>
            <person name="Lipzen A."/>
            <person name="Lundell T."/>
            <person name="Morin E."/>
            <person name="Murat C."/>
            <person name="Riley R."/>
            <person name="Ohm R."/>
            <person name="Sun H."/>
            <person name="Tunlid A."/>
            <person name="Henrissat B."/>
            <person name="Grigoriev I.V."/>
            <person name="Hibbett D.S."/>
            <person name="Martin F."/>
        </authorList>
    </citation>
    <scope>NUCLEOTIDE SEQUENCE [LARGE SCALE GENOMIC DNA]</scope>
    <source>
        <strain evidence="2">FD-334 SS-4</strain>
    </source>
</reference>
<accession>A0A0D2P9H7</accession>
<dbReference type="AlphaFoldDB" id="A0A0D2P9H7"/>
<sequence>MLRESLSPALLGRWSVSHTCRPVNIGCCRAREPGHHIPSQPTISSIHASFARSSRMSTWWESSGALSRCRTSSSDLNQRRRHRRLVPPICTSLTGIRRAAVIFALPSVALPAPPACSMPFVILSRRRAYPLPFNLTQHTTISRCTV</sequence>
<name>A0A0D2P9H7_HYPSF</name>
<evidence type="ECO:0000313" key="1">
    <source>
        <dbReference type="EMBL" id="KJA17025.1"/>
    </source>
</evidence>
<dbReference type="EMBL" id="KN817611">
    <property type="protein sequence ID" value="KJA17025.1"/>
    <property type="molecule type" value="Genomic_DNA"/>
</dbReference>
<evidence type="ECO:0000313" key="2">
    <source>
        <dbReference type="Proteomes" id="UP000054270"/>
    </source>
</evidence>